<feature type="transmembrane region" description="Helical" evidence="1">
    <location>
        <begin position="221"/>
        <end position="246"/>
    </location>
</feature>
<feature type="transmembrane region" description="Helical" evidence="1">
    <location>
        <begin position="61"/>
        <end position="79"/>
    </location>
</feature>
<keyword evidence="1" id="KW-0472">Membrane</keyword>
<evidence type="ECO:0000256" key="1">
    <source>
        <dbReference type="SAM" id="Phobius"/>
    </source>
</evidence>
<feature type="transmembrane region" description="Helical" evidence="1">
    <location>
        <begin position="193"/>
        <end position="215"/>
    </location>
</feature>
<keyword evidence="1" id="KW-0812">Transmembrane</keyword>
<protein>
    <submittedName>
        <fullName evidence="2">Uncharacterized protein</fullName>
    </submittedName>
</protein>
<accession>A0A1C6X469</accession>
<dbReference type="Proteomes" id="UP000507163">
    <property type="component" value="Chromosome 3"/>
</dbReference>
<organism evidence="2 3">
    <name type="scientific">Plasmodium chabaudi chabaudi</name>
    <dbReference type="NCBI Taxonomy" id="31271"/>
    <lineage>
        <taxon>Eukaryota</taxon>
        <taxon>Sar</taxon>
        <taxon>Alveolata</taxon>
        <taxon>Apicomplexa</taxon>
        <taxon>Aconoidasida</taxon>
        <taxon>Haemosporida</taxon>
        <taxon>Plasmodiidae</taxon>
        <taxon>Plasmodium</taxon>
        <taxon>Plasmodium (Vinckeia)</taxon>
    </lineage>
</organism>
<keyword evidence="1" id="KW-1133">Transmembrane helix</keyword>
<evidence type="ECO:0000313" key="3">
    <source>
        <dbReference type="Proteomes" id="UP000507163"/>
    </source>
</evidence>
<reference evidence="2 3" key="1">
    <citation type="submission" date="2016-08" db="EMBL/GenBank/DDBJ databases">
        <authorList>
            <consortium name="Pathogen Informatics"/>
        </authorList>
    </citation>
    <scope>NUCLEOTIDE SEQUENCE [LARGE SCALE GENOMIC DNA]</scope>
    <source>
        <strain evidence="2 3">AJ</strain>
    </source>
</reference>
<evidence type="ECO:0000313" key="2">
    <source>
        <dbReference type="EMBL" id="SCL97815.1"/>
    </source>
</evidence>
<dbReference type="AlphaFoldDB" id="A0A1C6X469"/>
<sequence length="260" mass="30349">MYISSFLGLSKMMESNNNLIVRSCIPDCNQNRKFIESAGKNYMHEKNDETMVAGFYQKNKINIFSFLLKIFIVIQVVWISQFSSRNNAFEETRIESYKNFNNNGIVRNNRILMTDLVKESLASKYETLEKNIVTKLEQIYTTQSKNIGSKIMGFFKKIDLLFEREIIRILKYIEKEKEKPIKNGIQFFKSLKVFFSGLKLFSAPIIAAVNSLLIYHFKPQIISLAVSIGLNIIPIATLGYVLYKIYKVNSKMKKKKRFFF</sequence>
<gene>
    <name evidence="2" type="ORF">PCHAJ_000047100</name>
</gene>
<proteinExistence type="predicted"/>
<name>A0A1C6X469_PLACU</name>
<dbReference type="EMBL" id="LT608169">
    <property type="protein sequence ID" value="SCL97815.1"/>
    <property type="molecule type" value="Genomic_DNA"/>
</dbReference>